<feature type="binding site" evidence="9 12">
    <location>
        <position position="301"/>
    </location>
    <ligand>
        <name>Mg(2+)</name>
        <dbReference type="ChEBI" id="CHEBI:18420"/>
    </ligand>
</feature>
<evidence type="ECO:0000256" key="8">
    <source>
        <dbReference type="ARBA" id="ARBA00023239"/>
    </source>
</evidence>
<evidence type="ECO:0000313" key="15">
    <source>
        <dbReference type="EMBL" id="QDP95990.1"/>
    </source>
</evidence>
<comment type="function">
    <text evidence="9">Catalyzes the reversible conversion of 2-phosphoglycerate (2-PG) into phosphoenolpyruvate (PEP). It is essential for the degradation of carbohydrates via glycolysis.</text>
</comment>
<dbReference type="GO" id="GO:0006096">
    <property type="term" value="P:glycolytic process"/>
    <property type="evidence" value="ECO:0007669"/>
    <property type="project" value="UniProtKB-UniRule"/>
</dbReference>
<gene>
    <name evidence="9" type="primary">eno</name>
    <name evidence="15" type="ORF">FOE78_08845</name>
</gene>
<evidence type="ECO:0000256" key="6">
    <source>
        <dbReference type="ARBA" id="ARBA00022842"/>
    </source>
</evidence>
<keyword evidence="15" id="KW-0670">Pyruvate</keyword>
<feature type="binding site" evidence="9">
    <location>
        <position position="382"/>
    </location>
    <ligand>
        <name>(2R)-2-phosphoglycerate</name>
        <dbReference type="ChEBI" id="CHEBI:58289"/>
    </ligand>
</feature>
<sequence>MVAQLQRIKIIEILDSRGNPTVQVNLRLDQGTTAIARVPSGASTGGREAVELRDDESHRYLGRGVRTVAHNAEAELNNRLAGRPLQEPSDLAALDAELTTLDGTDRFAHLGANVAVGVSMAAARAIATLHKQPLWQLLHDVLNERVDRIGAAEHAPRLPVPHFNVINGGAHASNDLPFQEFMIAPLGAPSFADAVRAGAEIYHRLHAILIESGDPPGLGDEGGFAPRIDDPTVALDLLVRAIEAAGYTPGPNQIAIALDPAANGFHHEGGGYDLCGEHYEAGGLIDYYASLIERYPIWSVEDGLAEDDWDGWSLLTHRLGSRIQIVGDDIFCTNPQLIKRGIGNGTANAALIKVNQIGTVTQTLEAIAQCYRAGWRAMVSHRSGETDDTFIADLAVGAGCGQLKSGAPARGERTAKYNRLLEIAADESATATFAAWPPPVTRRAGRATRTA</sequence>
<reference evidence="15 16" key="1">
    <citation type="submission" date="2019-07" db="EMBL/GenBank/DDBJ databases">
        <title>Microlunatus dokdonensis sp. nov. isolated from the rhizospheric soil of the wild plant Elymus tsukushiensis.</title>
        <authorList>
            <person name="Ghim S.-Y."/>
            <person name="Hwang Y.-J."/>
            <person name="Son J.-S."/>
            <person name="Shin J.-H."/>
        </authorList>
    </citation>
    <scope>NUCLEOTIDE SEQUENCE [LARGE SCALE GENOMIC DNA]</scope>
    <source>
        <strain evidence="15 16">KUDC0627</strain>
    </source>
</reference>
<evidence type="ECO:0000256" key="7">
    <source>
        <dbReference type="ARBA" id="ARBA00023152"/>
    </source>
</evidence>
<feature type="binding site" evidence="11">
    <location>
        <position position="301"/>
    </location>
    <ligand>
        <name>substrate</name>
    </ligand>
</feature>
<keyword evidence="6 9" id="KW-0460">Magnesium</keyword>
<dbReference type="InterPro" id="IPR036849">
    <property type="entry name" value="Enolase-like_C_sf"/>
</dbReference>
<feature type="binding site" evidence="9">
    <location>
        <position position="179"/>
    </location>
    <ligand>
        <name>(2R)-2-phosphoglycerate</name>
        <dbReference type="ChEBI" id="CHEBI:58289"/>
    </ligand>
</feature>
<feature type="binding site" evidence="9">
    <location>
        <position position="383"/>
    </location>
    <ligand>
        <name>(2R)-2-phosphoglycerate</name>
        <dbReference type="ChEBI" id="CHEBI:58289"/>
    </ligand>
</feature>
<dbReference type="PANTHER" id="PTHR11902:SF1">
    <property type="entry name" value="ENOLASE"/>
    <property type="match status" value="1"/>
</dbReference>
<proteinExistence type="inferred from homology"/>
<evidence type="ECO:0000256" key="9">
    <source>
        <dbReference type="HAMAP-Rule" id="MF_00318"/>
    </source>
</evidence>
<evidence type="ECO:0000259" key="14">
    <source>
        <dbReference type="SMART" id="SM01193"/>
    </source>
</evidence>
<dbReference type="PIRSF" id="PIRSF001400">
    <property type="entry name" value="Enolase"/>
    <property type="match status" value="1"/>
</dbReference>
<dbReference type="EC" id="4.2.1.11" evidence="3 9"/>
<comment type="catalytic activity">
    <reaction evidence="9">
        <text>(2R)-2-phosphoglycerate = phosphoenolpyruvate + H2O</text>
        <dbReference type="Rhea" id="RHEA:10164"/>
        <dbReference type="ChEBI" id="CHEBI:15377"/>
        <dbReference type="ChEBI" id="CHEBI:58289"/>
        <dbReference type="ChEBI" id="CHEBI:58702"/>
        <dbReference type="EC" id="4.2.1.11"/>
    </reaction>
</comment>
<dbReference type="InterPro" id="IPR029017">
    <property type="entry name" value="Enolase-like_N"/>
</dbReference>
<comment type="similarity">
    <text evidence="2 9">Belongs to the enolase family.</text>
</comment>
<evidence type="ECO:0000256" key="2">
    <source>
        <dbReference type="ARBA" id="ARBA00009604"/>
    </source>
</evidence>
<dbReference type="InterPro" id="IPR000941">
    <property type="entry name" value="Enolase"/>
</dbReference>
<dbReference type="SFLD" id="SFLDF00002">
    <property type="entry name" value="enolase"/>
    <property type="match status" value="1"/>
</dbReference>
<feature type="binding site" evidence="11">
    <location>
        <position position="171"/>
    </location>
    <ligand>
        <name>substrate</name>
    </ligand>
</feature>
<evidence type="ECO:0000256" key="5">
    <source>
        <dbReference type="ARBA" id="ARBA00022525"/>
    </source>
</evidence>
<evidence type="ECO:0000256" key="3">
    <source>
        <dbReference type="ARBA" id="ARBA00012058"/>
    </source>
</evidence>
<dbReference type="GO" id="GO:0004634">
    <property type="term" value="F:phosphopyruvate hydratase activity"/>
    <property type="evidence" value="ECO:0007669"/>
    <property type="project" value="UniProtKB-UniRule"/>
</dbReference>
<dbReference type="Gene3D" id="3.30.390.10">
    <property type="entry name" value="Enolase-like, N-terminal domain"/>
    <property type="match status" value="1"/>
</dbReference>
<dbReference type="Pfam" id="PF03952">
    <property type="entry name" value="Enolase_N"/>
    <property type="match status" value="1"/>
</dbReference>
<feature type="binding site" evidence="9">
    <location>
        <position position="353"/>
    </location>
    <ligand>
        <name>(2R)-2-phosphoglycerate</name>
        <dbReference type="ChEBI" id="CHEBI:58289"/>
    </ligand>
</feature>
<feature type="domain" description="Enolase C-terminal TIM barrel" evidence="13">
    <location>
        <begin position="155"/>
        <end position="438"/>
    </location>
</feature>
<evidence type="ECO:0000313" key="16">
    <source>
        <dbReference type="Proteomes" id="UP000319263"/>
    </source>
</evidence>
<feature type="binding site" evidence="9 12">
    <location>
        <position position="259"/>
    </location>
    <ligand>
        <name>Mg(2+)</name>
        <dbReference type="ChEBI" id="CHEBI:18420"/>
    </ligand>
</feature>
<name>A0A516PXT7_9ACTN</name>
<evidence type="ECO:0000256" key="11">
    <source>
        <dbReference type="PIRSR" id="PIRSR001400-2"/>
    </source>
</evidence>
<feature type="binding site" evidence="9 12">
    <location>
        <position position="328"/>
    </location>
    <ligand>
        <name>Mg(2+)</name>
        <dbReference type="ChEBI" id="CHEBI:18420"/>
    </ligand>
</feature>
<dbReference type="OrthoDB" id="9804716at2"/>
<evidence type="ECO:0000256" key="4">
    <source>
        <dbReference type="ARBA" id="ARBA00017068"/>
    </source>
</evidence>
<dbReference type="Gene3D" id="3.20.20.120">
    <property type="entry name" value="Enolase-like C-terminal domain"/>
    <property type="match status" value="1"/>
</dbReference>
<keyword evidence="8 9" id="KW-0456">Lyase</keyword>
<feature type="binding site" evidence="11">
    <location>
        <position position="180"/>
    </location>
    <ligand>
        <name>substrate</name>
    </ligand>
</feature>
<feature type="active site" description="Proton acceptor" evidence="9 10">
    <location>
        <position position="353"/>
    </location>
</feature>
<dbReference type="GO" id="GO:0009986">
    <property type="term" value="C:cell surface"/>
    <property type="evidence" value="ECO:0007669"/>
    <property type="project" value="UniProtKB-SubCell"/>
</dbReference>
<feature type="binding site" evidence="11">
    <location>
        <begin position="380"/>
        <end position="383"/>
    </location>
    <ligand>
        <name>substrate</name>
    </ligand>
</feature>
<dbReference type="SFLD" id="SFLDS00001">
    <property type="entry name" value="Enolase"/>
    <property type="match status" value="1"/>
</dbReference>
<dbReference type="SMART" id="SM01192">
    <property type="entry name" value="Enolase_C"/>
    <property type="match status" value="1"/>
</dbReference>
<dbReference type="CDD" id="cd03313">
    <property type="entry name" value="enolase"/>
    <property type="match status" value="1"/>
</dbReference>
<keyword evidence="9 12" id="KW-0479">Metal-binding</keyword>
<dbReference type="PANTHER" id="PTHR11902">
    <property type="entry name" value="ENOLASE"/>
    <property type="match status" value="1"/>
</dbReference>
<feature type="active site" description="Proton donor" evidence="9 10">
    <location>
        <position position="221"/>
    </location>
</feature>
<evidence type="ECO:0000256" key="10">
    <source>
        <dbReference type="PIRSR" id="PIRSR001400-1"/>
    </source>
</evidence>
<dbReference type="RefSeq" id="WP_143985956.1">
    <property type="nucleotide sequence ID" value="NZ_CP041692.1"/>
</dbReference>
<dbReference type="KEGG" id="mik:FOE78_08845"/>
<dbReference type="HAMAP" id="MF_00318">
    <property type="entry name" value="Enolase"/>
    <property type="match status" value="1"/>
</dbReference>
<evidence type="ECO:0000259" key="13">
    <source>
        <dbReference type="SMART" id="SM01192"/>
    </source>
</evidence>
<dbReference type="SMART" id="SM01193">
    <property type="entry name" value="Enolase_N"/>
    <property type="match status" value="1"/>
</dbReference>
<dbReference type="AlphaFoldDB" id="A0A516PXT7"/>
<keyword evidence="9" id="KW-0963">Cytoplasm</keyword>
<feature type="binding site" evidence="9">
    <location>
        <position position="404"/>
    </location>
    <ligand>
        <name>(2R)-2-phosphoglycerate</name>
        <dbReference type="ChEBI" id="CHEBI:58289"/>
    </ligand>
</feature>
<dbReference type="SUPFAM" id="SSF54826">
    <property type="entry name" value="Enolase N-terminal domain-like"/>
    <property type="match status" value="1"/>
</dbReference>
<dbReference type="UniPathway" id="UPA00109">
    <property type="reaction ID" value="UER00187"/>
</dbReference>
<dbReference type="InterPro" id="IPR020811">
    <property type="entry name" value="Enolase_N"/>
</dbReference>
<dbReference type="InterPro" id="IPR020810">
    <property type="entry name" value="Enolase_C"/>
</dbReference>
<organism evidence="15 16">
    <name type="scientific">Microlunatus elymi</name>
    <dbReference type="NCBI Taxonomy" id="2596828"/>
    <lineage>
        <taxon>Bacteria</taxon>
        <taxon>Bacillati</taxon>
        <taxon>Actinomycetota</taxon>
        <taxon>Actinomycetes</taxon>
        <taxon>Propionibacteriales</taxon>
        <taxon>Propionibacteriaceae</taxon>
        <taxon>Microlunatus</taxon>
    </lineage>
</organism>
<feature type="domain" description="Enolase N-terminal" evidence="14">
    <location>
        <begin position="5"/>
        <end position="138"/>
    </location>
</feature>
<dbReference type="NCBIfam" id="TIGR01060">
    <property type="entry name" value="eno"/>
    <property type="match status" value="1"/>
</dbReference>
<comment type="cofactor">
    <cofactor evidence="9">
        <name>Mg(2+)</name>
        <dbReference type="ChEBI" id="CHEBI:18420"/>
    </cofactor>
    <text evidence="9">Binds a second Mg(2+) ion via substrate during catalysis.</text>
</comment>
<protein>
    <recommendedName>
        <fullName evidence="4 9">Enolase</fullName>
        <ecNumber evidence="3 9">4.2.1.11</ecNumber>
    </recommendedName>
    <alternativeName>
        <fullName evidence="9">2-phospho-D-glycerate hydro-lyase</fullName>
    </alternativeName>
    <alternativeName>
        <fullName evidence="9">2-phosphoglycerate dehydratase</fullName>
    </alternativeName>
</protein>
<accession>A0A516PXT7</accession>
<evidence type="ECO:0000256" key="1">
    <source>
        <dbReference type="ARBA" id="ARBA00005031"/>
    </source>
</evidence>
<feature type="binding site" evidence="11">
    <location>
        <position position="328"/>
    </location>
    <ligand>
        <name>substrate</name>
    </ligand>
</feature>
<dbReference type="Pfam" id="PF00113">
    <property type="entry name" value="Enolase_C"/>
    <property type="match status" value="1"/>
</dbReference>
<dbReference type="GO" id="GO:0005576">
    <property type="term" value="C:extracellular region"/>
    <property type="evidence" value="ECO:0007669"/>
    <property type="project" value="UniProtKB-SubCell"/>
</dbReference>
<evidence type="ECO:0000256" key="12">
    <source>
        <dbReference type="PIRSR" id="PIRSR001400-3"/>
    </source>
</evidence>
<dbReference type="GO" id="GO:0000287">
    <property type="term" value="F:magnesium ion binding"/>
    <property type="evidence" value="ECO:0007669"/>
    <property type="project" value="UniProtKB-UniRule"/>
</dbReference>
<keyword evidence="7 9" id="KW-0324">Glycolysis</keyword>
<feature type="binding site" evidence="11">
    <location>
        <position position="404"/>
    </location>
    <ligand>
        <name>substrate</name>
    </ligand>
</feature>
<comment type="cofactor">
    <cofactor evidence="12">
        <name>Mg(2+)</name>
        <dbReference type="ChEBI" id="CHEBI:18420"/>
    </cofactor>
    <text evidence="12">Mg(2+) is required for catalysis and for stabilizing the dimer.</text>
</comment>
<dbReference type="PRINTS" id="PR00148">
    <property type="entry name" value="ENOLASE"/>
</dbReference>
<dbReference type="EMBL" id="CP041692">
    <property type="protein sequence ID" value="QDP95990.1"/>
    <property type="molecule type" value="Genomic_DNA"/>
</dbReference>
<dbReference type="Proteomes" id="UP000319263">
    <property type="component" value="Chromosome"/>
</dbReference>
<keyword evidence="5 9" id="KW-0964">Secreted</keyword>
<comment type="pathway">
    <text evidence="1 9">Carbohydrate degradation; glycolysis; pyruvate from D-glyceraldehyde 3-phosphate: step 4/5.</text>
</comment>
<dbReference type="GO" id="GO:0000015">
    <property type="term" value="C:phosphopyruvate hydratase complex"/>
    <property type="evidence" value="ECO:0007669"/>
    <property type="project" value="InterPro"/>
</dbReference>
<dbReference type="SUPFAM" id="SSF51604">
    <property type="entry name" value="Enolase C-terminal domain-like"/>
    <property type="match status" value="1"/>
</dbReference>
<comment type="subcellular location">
    <subcellularLocation>
        <location evidence="9">Cytoplasm</location>
    </subcellularLocation>
    <subcellularLocation>
        <location evidence="9">Secreted</location>
    </subcellularLocation>
    <subcellularLocation>
        <location evidence="9">Cell surface</location>
    </subcellularLocation>
    <text evidence="9">Fractions of enolase are present in both the cytoplasm and on the cell surface.</text>
</comment>
<dbReference type="SFLD" id="SFLDG00178">
    <property type="entry name" value="enolase"/>
    <property type="match status" value="1"/>
</dbReference>
<keyword evidence="16" id="KW-1185">Reference proteome</keyword>